<comment type="catalytic activity">
    <reaction evidence="3">
        <text>D-glucose + ATP = D-glucose 6-phosphate + ADP + H(+)</text>
        <dbReference type="Rhea" id="RHEA:17825"/>
        <dbReference type="ChEBI" id="CHEBI:4167"/>
        <dbReference type="ChEBI" id="CHEBI:15378"/>
        <dbReference type="ChEBI" id="CHEBI:30616"/>
        <dbReference type="ChEBI" id="CHEBI:61548"/>
        <dbReference type="ChEBI" id="CHEBI:456216"/>
        <dbReference type="EC" id="2.7.1.2"/>
    </reaction>
</comment>
<keyword evidence="2 3" id="KW-0418">Kinase</keyword>
<dbReference type="Pfam" id="PF02685">
    <property type="entry name" value="Glucokinase"/>
    <property type="match status" value="1"/>
</dbReference>
<evidence type="ECO:0000256" key="2">
    <source>
        <dbReference type="ARBA" id="ARBA00022777"/>
    </source>
</evidence>
<dbReference type="Gene3D" id="3.30.420.40">
    <property type="match status" value="1"/>
</dbReference>
<dbReference type="SUPFAM" id="SSF53067">
    <property type="entry name" value="Actin-like ATPase domain"/>
    <property type="match status" value="1"/>
</dbReference>
<dbReference type="OrthoDB" id="9800595at2"/>
<keyword evidence="1 3" id="KW-0808">Transferase</keyword>
<proteinExistence type="inferred from homology"/>
<dbReference type="CDD" id="cd24008">
    <property type="entry name" value="ASKHA_NBD_GLK"/>
    <property type="match status" value="1"/>
</dbReference>
<dbReference type="GO" id="GO:0006096">
    <property type="term" value="P:glycolytic process"/>
    <property type="evidence" value="ECO:0007669"/>
    <property type="project" value="UniProtKB-UniRule"/>
</dbReference>
<dbReference type="PANTHER" id="PTHR47690">
    <property type="entry name" value="GLUCOKINASE"/>
    <property type="match status" value="1"/>
</dbReference>
<evidence type="ECO:0000256" key="4">
    <source>
        <dbReference type="RuleBase" id="RU004046"/>
    </source>
</evidence>
<gene>
    <name evidence="3" type="primary">glk</name>
    <name evidence="5" type="ORF">DEU29_11747</name>
</gene>
<dbReference type="EC" id="2.7.1.2" evidence="3"/>
<keyword evidence="3" id="KW-0547">Nucleotide-binding</keyword>
<comment type="subcellular location">
    <subcellularLocation>
        <location evidence="3">Cytoplasm</location>
    </subcellularLocation>
</comment>
<evidence type="ECO:0000313" key="5">
    <source>
        <dbReference type="EMBL" id="TDP29469.1"/>
    </source>
</evidence>
<keyword evidence="3" id="KW-0324">Glycolysis</keyword>
<evidence type="ECO:0000313" key="6">
    <source>
        <dbReference type="Proteomes" id="UP000295531"/>
    </source>
</evidence>
<protein>
    <recommendedName>
        <fullName evidence="3">Glucokinase</fullName>
        <ecNumber evidence="3">2.7.1.2</ecNumber>
    </recommendedName>
    <alternativeName>
        <fullName evidence="3">Glucose kinase</fullName>
    </alternativeName>
</protein>
<keyword evidence="6" id="KW-1185">Reference proteome</keyword>
<reference evidence="5 6" key="1">
    <citation type="submission" date="2019-03" db="EMBL/GenBank/DDBJ databases">
        <title>Freshwater and sediment microbial communities from various areas in North America, analyzing microbe dynamics in response to fracking.</title>
        <authorList>
            <person name="Lamendella R."/>
        </authorList>
    </citation>
    <scope>NUCLEOTIDE SEQUENCE [LARGE SCALE GENOMIC DNA]</scope>
    <source>
        <strain evidence="5 6">18_TX</strain>
    </source>
</reference>
<dbReference type="PANTHER" id="PTHR47690:SF1">
    <property type="entry name" value="GLUCOKINASE"/>
    <property type="match status" value="1"/>
</dbReference>
<dbReference type="Proteomes" id="UP000295531">
    <property type="component" value="Unassembled WGS sequence"/>
</dbReference>
<comment type="similarity">
    <text evidence="3 4">Belongs to the bacterial glucokinase family.</text>
</comment>
<evidence type="ECO:0000256" key="3">
    <source>
        <dbReference type="HAMAP-Rule" id="MF_00524"/>
    </source>
</evidence>
<dbReference type="HAMAP" id="MF_00524">
    <property type="entry name" value="Glucokinase"/>
    <property type="match status" value="1"/>
</dbReference>
<dbReference type="GO" id="GO:0005524">
    <property type="term" value="F:ATP binding"/>
    <property type="evidence" value="ECO:0007669"/>
    <property type="project" value="UniProtKB-UniRule"/>
</dbReference>
<name>A0A4V3CMI7_9GAMM</name>
<dbReference type="InterPro" id="IPR050201">
    <property type="entry name" value="Bacterial_glucokinase"/>
</dbReference>
<dbReference type="GO" id="GO:0004340">
    <property type="term" value="F:glucokinase activity"/>
    <property type="evidence" value="ECO:0007669"/>
    <property type="project" value="UniProtKB-UniRule"/>
</dbReference>
<dbReference type="NCBIfam" id="TIGR00749">
    <property type="entry name" value="glk"/>
    <property type="match status" value="1"/>
</dbReference>
<dbReference type="GO" id="GO:0005829">
    <property type="term" value="C:cytosol"/>
    <property type="evidence" value="ECO:0007669"/>
    <property type="project" value="TreeGrafter"/>
</dbReference>
<keyword evidence="3" id="KW-0963">Cytoplasm</keyword>
<dbReference type="RefSeq" id="WP_133540455.1">
    <property type="nucleotide sequence ID" value="NZ_SNXI01000017.1"/>
</dbReference>
<dbReference type="InterPro" id="IPR003836">
    <property type="entry name" value="Glucokinase"/>
</dbReference>
<accession>A0A4V3CMI7</accession>
<feature type="binding site" evidence="3">
    <location>
        <begin position="17"/>
        <end position="22"/>
    </location>
    <ligand>
        <name>ATP</name>
        <dbReference type="ChEBI" id="CHEBI:30616"/>
    </ligand>
</feature>
<dbReference type="InterPro" id="IPR043129">
    <property type="entry name" value="ATPase_NBD"/>
</dbReference>
<dbReference type="AlphaFoldDB" id="A0A4V3CMI7"/>
<dbReference type="EMBL" id="SNXI01000017">
    <property type="protein sequence ID" value="TDP29469.1"/>
    <property type="molecule type" value="Genomic_DNA"/>
</dbReference>
<dbReference type="Gene3D" id="3.40.367.20">
    <property type="match status" value="1"/>
</dbReference>
<comment type="caution">
    <text evidence="5">The sequence shown here is derived from an EMBL/GenBank/DDBJ whole genome shotgun (WGS) entry which is preliminary data.</text>
</comment>
<sequence>MVSSEHTPIIDGFAVVADIGGTNARFGRINLETFELDRIQVFPCADYLNLTDAMIAYREQQDVPLEHVAIAIACPAESDSIQMTNHHWQFSVQGTKRALGLKSFIVLNDFAAAAMSLVTLDKKEQKKIGGGHKHDDAPKAVLGAGTGLGVGHLITLPNGDVMPLPGEGGHADWAPLNEKEWAIYEFLSHRFEGRVSAERVLSGPGLENLYQAIAAYHDRPVPPLRAKTIGARALSGCDAIAVEAVEQFFASLGSFAGNLALTLNTRGGVYIGGGVVPKLLPMMANSEFRARFEQKGRFCNLAESIPCYVITAEHAGMRGVAQYLKQRLQHRAQRKQTA</sequence>
<organism evidence="5 6">
    <name type="scientific">Idiomarina aquatica</name>
    <dbReference type="NCBI Taxonomy" id="1327752"/>
    <lineage>
        <taxon>Bacteria</taxon>
        <taxon>Pseudomonadati</taxon>
        <taxon>Pseudomonadota</taxon>
        <taxon>Gammaproteobacteria</taxon>
        <taxon>Alteromonadales</taxon>
        <taxon>Idiomarinaceae</taxon>
        <taxon>Idiomarina</taxon>
    </lineage>
</organism>
<keyword evidence="3" id="KW-0067">ATP-binding</keyword>
<dbReference type="GO" id="GO:0005536">
    <property type="term" value="F:D-glucose binding"/>
    <property type="evidence" value="ECO:0007669"/>
    <property type="project" value="InterPro"/>
</dbReference>
<evidence type="ECO:0000256" key="1">
    <source>
        <dbReference type="ARBA" id="ARBA00022679"/>
    </source>
</evidence>